<feature type="compositionally biased region" description="Polar residues" evidence="2">
    <location>
        <begin position="243"/>
        <end position="269"/>
    </location>
</feature>
<sequence length="1586" mass="180232">MSEPQPPPSPPPRENDQNPDAGNMNRDITASTNGSIGDESGNRRPSTDTTVSYTSTNTQFGTQRQPSLPRAQIPPQHPAVPQYYNQFGNQFGTPSPSPAVAQYQAALQYQNQYGDQFGTYKKSSAASQSRSSQISRVYGYAGGSGQNSVGNNWDNRTYSASSRRESPSAMSLSEPSHRESAQGGWRSSTPGPLGQFEKPVTSADAEQRAATEQPGGNQVEPIRYGKTPDPRASDIDPPAESYPEQTRPNVSNFNQDHQNAPQYTHQPKSLPQEGSVASFPYYPRSVPSLAAARSKAVSDLLSTEDFVIRLPRSTLNSTSNRFEPSTDLADEDFVRRVSEKIPVPAISGSEPAPDLLSEDFVRRVPENIPPPAVTRNEPVTDILSGDLTAQVLNTQTGIDPILDSAIALATSRAEIEIKTSVSKARSRENSVEEPPKSYSGDTPSIHSGPTIALANSRAEFETSTSEARARSREGTAEEPSRSHSAMFSNPAKGAFSQSKYFSPARSREPAKEVTQHNSGSPPAREREKGGLSYNSSDEDTDVETELEGYQEDDDVSDAESEYGEFDEKMRKMGSNFAQLREEVGDGLAPDIELEERVESDEESNHEEADDETSDSGSEPIVEPKALKPRRKVHRGPRKAAEPTGEIKMRLGIANDLIFAQKFEEAMEVLDEIIVINAETASAWTKKAAILKEWGQLENAIKSLLYAAHLRYKHLEAWFHCVDFIEDHAGDHRPEFLYLLHICYSRALRADITSVRAQFGKADLFYEEKKYKQALPRYTKILQKFSPHNTSALRKIADCAIEMGKYGAAIKAYEEEIAYFRSEPEDSEFFFDWDDAMTYADLLSFGEDHERALKELKSLSRWLLGRGAETYWDNVTEDDAEWDDDDDRRTYTHNYVPGKYDENCYGLGLPLGVRISLGIYRLRLGPRHRDEALYHFDFLNLSNEFEEEIQPANQFYARKVGDLFLELNDHQNALKYYEYLVSIPEEQNAADLRMDMGKCYYELERYEEAINCFQIVADLDKNDENPRQYLAAIYAKSGQEELAFNMTSQARAIMMRKAPQRTRRNNKKKNEPKEPRKYKQKKVRIFRKILYNLQPKPANGEIPSADAVTDANGDVINPRQRQRQQHPQQKHRGRRKDGFDNVFASAFADSMRLGAQYSILEKQTEGMRAGDIDSTEAWMNAAKQLTDEFRAMRAFYPLDKTLKFAGYYHLNERVRGNMPLHADLTEIHKIEKRLAQKMKIDVADRANLIPANLPQDFKGRSFDQWLDIFMEYAICFAKQGKQRDSYEICTAMKDCVVWYHSSTSIFLVHLCWSVCAVLLGDEDTVINMTRWFMKEFQFTTDAYRIFAIFSRLVQSPVIFYNESASQKFLLRQIRAMDYNLVSEKEKKKRHWENRAYFHSKDENGNVIRNHDLDTSLLMTFGYVLSTSGSQVIALGYIMRAHALDPDNPMINLAIGLAYIHHNLKRQSENRQHGFMQGLTFIRRYYEHRKTSNCLEERLEAHYNMGRTYHLLGLTHLALPYYWKVLNEEVEKRKDVGDGEREESGDGWKGEKGQEELYKEVAYAVKIIYEAAGNMELARSVVREFLTL</sequence>
<dbReference type="Pfam" id="PF13181">
    <property type="entry name" value="TPR_8"/>
    <property type="match status" value="1"/>
</dbReference>
<feature type="compositionally biased region" description="Basic and acidic residues" evidence="2">
    <location>
        <begin position="467"/>
        <end position="481"/>
    </location>
</feature>
<feature type="compositionally biased region" description="Polar residues" evidence="2">
    <location>
        <begin position="83"/>
        <end position="94"/>
    </location>
</feature>
<name>A0A9N9L490_9HELO</name>
<evidence type="ECO:0000313" key="4">
    <source>
        <dbReference type="Proteomes" id="UP000696280"/>
    </source>
</evidence>
<evidence type="ECO:0000256" key="2">
    <source>
        <dbReference type="SAM" id="MobiDB-lite"/>
    </source>
</evidence>
<evidence type="ECO:0000256" key="1">
    <source>
        <dbReference type="PROSITE-ProRule" id="PRU00339"/>
    </source>
</evidence>
<feature type="compositionally biased region" description="Basic and acidic residues" evidence="2">
    <location>
        <begin position="425"/>
        <end position="435"/>
    </location>
</feature>
<dbReference type="InterPro" id="IPR011990">
    <property type="entry name" value="TPR-like_helical_dom_sf"/>
</dbReference>
<dbReference type="Gene3D" id="1.25.40.10">
    <property type="entry name" value="Tetratricopeptide repeat domain"/>
    <property type="match status" value="4"/>
</dbReference>
<dbReference type="PANTHER" id="PTHR23082:SF0">
    <property type="entry name" value="GENERAL TRANSCRIPTION FACTOR 3C POLYPEPTIDE 3"/>
    <property type="match status" value="1"/>
</dbReference>
<feature type="region of interest" description="Disordered" evidence="2">
    <location>
        <begin position="119"/>
        <end position="277"/>
    </location>
</feature>
<dbReference type="EMBL" id="CAJVRL010000089">
    <property type="protein sequence ID" value="CAG8959174.1"/>
    <property type="molecule type" value="Genomic_DNA"/>
</dbReference>
<keyword evidence="1" id="KW-0802">TPR repeat</keyword>
<feature type="region of interest" description="Disordered" evidence="2">
    <location>
        <begin position="595"/>
        <end position="641"/>
    </location>
</feature>
<dbReference type="SUPFAM" id="SSF48452">
    <property type="entry name" value="TPR-like"/>
    <property type="match status" value="2"/>
</dbReference>
<evidence type="ECO:0008006" key="5">
    <source>
        <dbReference type="Google" id="ProtNLM"/>
    </source>
</evidence>
<dbReference type="Proteomes" id="UP000696280">
    <property type="component" value="Unassembled WGS sequence"/>
</dbReference>
<feature type="region of interest" description="Disordered" evidence="2">
    <location>
        <begin position="1096"/>
        <end position="1137"/>
    </location>
</feature>
<dbReference type="InterPro" id="IPR039340">
    <property type="entry name" value="Tfc4/TFIIIC-102/Sfc4"/>
</dbReference>
<feature type="region of interest" description="Disordered" evidence="2">
    <location>
        <begin position="1055"/>
        <end position="1078"/>
    </location>
</feature>
<feature type="compositionally biased region" description="Basic residues" evidence="2">
    <location>
        <begin position="626"/>
        <end position="637"/>
    </location>
</feature>
<dbReference type="PROSITE" id="PS50005">
    <property type="entry name" value="TPR"/>
    <property type="match status" value="1"/>
</dbReference>
<protein>
    <recommendedName>
        <fullName evidence="5">TPR-like protein</fullName>
    </recommendedName>
</protein>
<keyword evidence="4" id="KW-1185">Reference proteome</keyword>
<feature type="compositionally biased region" description="Low complexity" evidence="2">
    <location>
        <begin position="123"/>
        <end position="136"/>
    </location>
</feature>
<organism evidence="3 4">
    <name type="scientific">Hymenoscyphus fraxineus</name>
    <dbReference type="NCBI Taxonomy" id="746836"/>
    <lineage>
        <taxon>Eukaryota</taxon>
        <taxon>Fungi</taxon>
        <taxon>Dikarya</taxon>
        <taxon>Ascomycota</taxon>
        <taxon>Pezizomycotina</taxon>
        <taxon>Leotiomycetes</taxon>
        <taxon>Helotiales</taxon>
        <taxon>Helotiaceae</taxon>
        <taxon>Hymenoscyphus</taxon>
    </lineage>
</organism>
<feature type="region of interest" description="Disordered" evidence="2">
    <location>
        <begin position="420"/>
        <end position="566"/>
    </location>
</feature>
<reference evidence="3" key="1">
    <citation type="submission" date="2021-07" db="EMBL/GenBank/DDBJ databases">
        <authorList>
            <person name="Durling M."/>
        </authorList>
    </citation>
    <scope>NUCLEOTIDE SEQUENCE</scope>
</reference>
<accession>A0A9N9L490</accession>
<dbReference type="PANTHER" id="PTHR23082">
    <property type="entry name" value="TRANSCRIPTION INITIATION FACTOR IIIC TFIIIC , POLYPEPTIDE 3-RELATED"/>
    <property type="match status" value="1"/>
</dbReference>
<feature type="compositionally biased region" description="Polar residues" evidence="2">
    <location>
        <begin position="26"/>
        <end position="35"/>
    </location>
</feature>
<comment type="caution">
    <text evidence="3">The sequence shown here is derived from an EMBL/GenBank/DDBJ whole genome shotgun (WGS) entry which is preliminary data.</text>
</comment>
<feature type="region of interest" description="Disordered" evidence="2">
    <location>
        <begin position="1"/>
        <end position="96"/>
    </location>
</feature>
<dbReference type="InterPro" id="IPR019734">
    <property type="entry name" value="TPR_rpt"/>
</dbReference>
<dbReference type="OrthoDB" id="9991317at2759"/>
<gene>
    <name evidence="3" type="ORF">HYFRA_00013038</name>
</gene>
<dbReference type="Pfam" id="PF13432">
    <property type="entry name" value="TPR_16"/>
    <property type="match status" value="1"/>
</dbReference>
<proteinExistence type="predicted"/>
<feature type="compositionally biased region" description="Basic and acidic residues" evidence="2">
    <location>
        <begin position="505"/>
        <end position="514"/>
    </location>
</feature>
<feature type="repeat" description="TPR" evidence="1">
    <location>
        <begin position="989"/>
        <end position="1022"/>
    </location>
</feature>
<evidence type="ECO:0000313" key="3">
    <source>
        <dbReference type="EMBL" id="CAG8959174.1"/>
    </source>
</evidence>
<feature type="compositionally biased region" description="Basic residues" evidence="2">
    <location>
        <begin position="1119"/>
        <end position="1134"/>
    </location>
</feature>
<dbReference type="SMART" id="SM00028">
    <property type="entry name" value="TPR"/>
    <property type="match status" value="6"/>
</dbReference>
<feature type="compositionally biased region" description="Pro residues" evidence="2">
    <location>
        <begin position="1"/>
        <end position="12"/>
    </location>
</feature>
<feature type="compositionally biased region" description="Polar residues" evidence="2">
    <location>
        <begin position="146"/>
        <end position="161"/>
    </location>
</feature>
<feature type="compositionally biased region" description="Acidic residues" evidence="2">
    <location>
        <begin position="536"/>
        <end position="564"/>
    </location>
</feature>
<dbReference type="GO" id="GO:0000127">
    <property type="term" value="C:transcription factor TFIIIC complex"/>
    <property type="evidence" value="ECO:0007669"/>
    <property type="project" value="TreeGrafter"/>
</dbReference>
<dbReference type="GO" id="GO:0006383">
    <property type="term" value="P:transcription by RNA polymerase III"/>
    <property type="evidence" value="ECO:0007669"/>
    <property type="project" value="InterPro"/>
</dbReference>
<feature type="compositionally biased region" description="Low complexity" evidence="2">
    <location>
        <begin position="47"/>
        <end position="58"/>
    </location>
</feature>
<feature type="compositionally biased region" description="Basic and acidic residues" evidence="2">
    <location>
        <begin position="1067"/>
        <end position="1076"/>
    </location>
</feature>
<feature type="compositionally biased region" description="Basic residues" evidence="2">
    <location>
        <begin position="1057"/>
        <end position="1066"/>
    </location>
</feature>
<feature type="compositionally biased region" description="Acidic residues" evidence="2">
    <location>
        <begin position="595"/>
        <end position="613"/>
    </location>
</feature>